<dbReference type="EMBL" id="CM002874">
    <property type="protein sequence ID" value="KFK32517.1"/>
    <property type="molecule type" value="Genomic_DNA"/>
</dbReference>
<feature type="compositionally biased region" description="Pro residues" evidence="1">
    <location>
        <begin position="36"/>
        <end position="52"/>
    </location>
</feature>
<gene>
    <name evidence="2" type="ordered locus">AALP_Aa6g252900</name>
</gene>
<feature type="compositionally biased region" description="Low complexity" evidence="1">
    <location>
        <begin position="11"/>
        <end position="35"/>
    </location>
</feature>
<organism evidence="2 3">
    <name type="scientific">Arabis alpina</name>
    <name type="common">Alpine rock-cress</name>
    <dbReference type="NCBI Taxonomy" id="50452"/>
    <lineage>
        <taxon>Eukaryota</taxon>
        <taxon>Viridiplantae</taxon>
        <taxon>Streptophyta</taxon>
        <taxon>Embryophyta</taxon>
        <taxon>Tracheophyta</taxon>
        <taxon>Spermatophyta</taxon>
        <taxon>Magnoliopsida</taxon>
        <taxon>eudicotyledons</taxon>
        <taxon>Gunneridae</taxon>
        <taxon>Pentapetalae</taxon>
        <taxon>rosids</taxon>
        <taxon>malvids</taxon>
        <taxon>Brassicales</taxon>
        <taxon>Brassicaceae</taxon>
        <taxon>Arabideae</taxon>
        <taxon>Arabis</taxon>
    </lineage>
</organism>
<feature type="region of interest" description="Disordered" evidence="1">
    <location>
        <begin position="1"/>
        <end position="58"/>
    </location>
</feature>
<feature type="region of interest" description="Disordered" evidence="1">
    <location>
        <begin position="82"/>
        <end position="119"/>
    </location>
</feature>
<keyword evidence="3" id="KW-1185">Reference proteome</keyword>
<reference evidence="3" key="1">
    <citation type="journal article" date="2015" name="Nat. Plants">
        <title>Genome expansion of Arabis alpina linked with retrotransposition and reduced symmetric DNA methylation.</title>
        <authorList>
            <person name="Willing E.M."/>
            <person name="Rawat V."/>
            <person name="Mandakova T."/>
            <person name="Maumus F."/>
            <person name="James G.V."/>
            <person name="Nordstroem K.J."/>
            <person name="Becker C."/>
            <person name="Warthmann N."/>
            <person name="Chica C."/>
            <person name="Szarzynska B."/>
            <person name="Zytnicki M."/>
            <person name="Albani M.C."/>
            <person name="Kiefer C."/>
            <person name="Bergonzi S."/>
            <person name="Castaings L."/>
            <person name="Mateos J.L."/>
            <person name="Berns M.C."/>
            <person name="Bujdoso N."/>
            <person name="Piofczyk T."/>
            <person name="de Lorenzo L."/>
            <person name="Barrero-Sicilia C."/>
            <person name="Mateos I."/>
            <person name="Piednoel M."/>
            <person name="Hagmann J."/>
            <person name="Chen-Min-Tao R."/>
            <person name="Iglesias-Fernandez R."/>
            <person name="Schuster S.C."/>
            <person name="Alonso-Blanco C."/>
            <person name="Roudier F."/>
            <person name="Carbonero P."/>
            <person name="Paz-Ares J."/>
            <person name="Davis S.J."/>
            <person name="Pecinka A."/>
            <person name="Quesneville H."/>
            <person name="Colot V."/>
            <person name="Lysak M.A."/>
            <person name="Weigel D."/>
            <person name="Coupland G."/>
            <person name="Schneeberger K."/>
        </authorList>
    </citation>
    <scope>NUCLEOTIDE SEQUENCE [LARGE SCALE GENOMIC DNA]</scope>
    <source>
        <strain evidence="3">cv. Pajares</strain>
    </source>
</reference>
<protein>
    <submittedName>
        <fullName evidence="2">Uncharacterized protein</fullName>
    </submittedName>
</protein>
<evidence type="ECO:0000313" key="3">
    <source>
        <dbReference type="Proteomes" id="UP000029120"/>
    </source>
</evidence>
<accession>A0A087GRL5</accession>
<name>A0A087GRL5_ARAAL</name>
<proteinExistence type="predicted"/>
<evidence type="ECO:0000313" key="2">
    <source>
        <dbReference type="EMBL" id="KFK32517.1"/>
    </source>
</evidence>
<sequence length="150" mass="16148">MMLASEIVRATPTSLSDPSSSATSPGLSPTLVSPAPVNPPVPPVPPDPPPPHKTLDLQPYLPPPFLDMSCLVHHSQPISLTSPGFPSAHAVPTPPVKHHRRRTSPGISRPERSPVNARRNRKSFSTYPIAHCFFNGPCWITGLYGLYGPL</sequence>
<dbReference type="Gramene" id="KFK32517">
    <property type="protein sequence ID" value="KFK32517"/>
    <property type="gene ID" value="AALP_AA6G252900"/>
</dbReference>
<evidence type="ECO:0000256" key="1">
    <source>
        <dbReference type="SAM" id="MobiDB-lite"/>
    </source>
</evidence>
<dbReference type="AlphaFoldDB" id="A0A087GRL5"/>
<dbReference type="Proteomes" id="UP000029120">
    <property type="component" value="Chromosome 6"/>
</dbReference>